<feature type="transmembrane region" description="Helical" evidence="1">
    <location>
        <begin position="201"/>
        <end position="220"/>
    </location>
</feature>
<feature type="transmembrane region" description="Helical" evidence="1">
    <location>
        <begin position="60"/>
        <end position="88"/>
    </location>
</feature>
<reference evidence="2" key="1">
    <citation type="submission" date="2016-10" db="EMBL/GenBank/DDBJ databases">
        <authorList>
            <person name="Varghese N."/>
            <person name="Submissions S."/>
        </authorList>
    </citation>
    <scope>NUCLEOTIDE SEQUENCE [LARGE SCALE GENOMIC DNA]</scope>
    <source>
        <strain evidence="2">LMG 25555</strain>
    </source>
</reference>
<evidence type="ECO:0000313" key="2">
    <source>
        <dbReference type="EMBL" id="SEE91455.1"/>
    </source>
</evidence>
<keyword evidence="3" id="KW-1185">Reference proteome</keyword>
<dbReference type="Proteomes" id="UP000183613">
    <property type="component" value="Unassembled WGS sequence"/>
</dbReference>
<proteinExistence type="predicted"/>
<evidence type="ECO:0000313" key="3">
    <source>
        <dbReference type="Proteomes" id="UP000183613"/>
    </source>
</evidence>
<keyword evidence="1" id="KW-0472">Membrane</keyword>
<keyword evidence="1" id="KW-0812">Transmembrane</keyword>
<evidence type="ECO:0008006" key="4">
    <source>
        <dbReference type="Google" id="ProtNLM"/>
    </source>
</evidence>
<sequence length="305" mass="34254">MVFLGFLHIFTSYSIGKSLGYKHGQPMFPFLEPSHYALYLGAFLLIYSITNNSWSRRLIALAAVTSISLLIPSTTLLTFVVITSLVLISTLRTKAVLFAFPAIIIFASFGMNKIMSNEYFTGRLTLSSESSNMTALVYLQGLQDAQNSLIRTNGFGLGLQMLGTQPPSIYASMIAKITGNVNIEQNRDDGGFLAAKVVAELGYFGIYLMIAYILYCFKCVRSVRKILLNNQLRENSMLLISYGIIISFSVELFVRSIGYFSPQVFIFLIAAFYLLNHKKNLAPKKQHMHHKFVNGQSHLKSRYQK</sequence>
<feature type="transmembrane region" description="Helical" evidence="1">
    <location>
        <begin position="95"/>
        <end position="115"/>
    </location>
</feature>
<organism evidence="2 3">
    <name type="scientific">Pseudomonas deceptionensis</name>
    <dbReference type="NCBI Taxonomy" id="882211"/>
    <lineage>
        <taxon>Bacteria</taxon>
        <taxon>Pseudomonadati</taxon>
        <taxon>Pseudomonadota</taxon>
        <taxon>Gammaproteobacteria</taxon>
        <taxon>Pseudomonadales</taxon>
        <taxon>Pseudomonadaceae</taxon>
        <taxon>Pseudomonas</taxon>
    </lineage>
</organism>
<accession>A0A1H5MPZ8</accession>
<comment type="caution">
    <text evidence="2">The sequence shown here is derived from an EMBL/GenBank/DDBJ whole genome shotgun (WGS) entry which is preliminary data.</text>
</comment>
<protein>
    <recommendedName>
        <fullName evidence="4">O-antigen ligase like membrane protein</fullName>
    </recommendedName>
</protein>
<keyword evidence="1" id="KW-1133">Transmembrane helix</keyword>
<evidence type="ECO:0000256" key="1">
    <source>
        <dbReference type="SAM" id="Phobius"/>
    </source>
</evidence>
<dbReference type="EMBL" id="FNUD01000002">
    <property type="protein sequence ID" value="SEE91455.1"/>
    <property type="molecule type" value="Genomic_DNA"/>
</dbReference>
<feature type="transmembrane region" description="Helical" evidence="1">
    <location>
        <begin position="232"/>
        <end position="250"/>
    </location>
</feature>
<gene>
    <name evidence="2" type="ORF">SAMN04489800_2802</name>
</gene>
<feature type="transmembrane region" description="Helical" evidence="1">
    <location>
        <begin position="256"/>
        <end position="275"/>
    </location>
</feature>
<dbReference type="AlphaFoldDB" id="A0A1H5MPZ8"/>
<name>A0A1H5MPZ8_PSEDM</name>